<organism evidence="1 2">
    <name type="scientific">Pleurodeles waltl</name>
    <name type="common">Iberian ribbed newt</name>
    <dbReference type="NCBI Taxonomy" id="8319"/>
    <lineage>
        <taxon>Eukaryota</taxon>
        <taxon>Metazoa</taxon>
        <taxon>Chordata</taxon>
        <taxon>Craniata</taxon>
        <taxon>Vertebrata</taxon>
        <taxon>Euteleostomi</taxon>
        <taxon>Amphibia</taxon>
        <taxon>Batrachia</taxon>
        <taxon>Caudata</taxon>
        <taxon>Salamandroidea</taxon>
        <taxon>Salamandridae</taxon>
        <taxon>Pleurodelinae</taxon>
        <taxon>Pleurodeles</taxon>
    </lineage>
</organism>
<reference evidence="1" key="1">
    <citation type="journal article" date="2022" name="bioRxiv">
        <title>Sequencing and chromosome-scale assembly of the giantPleurodeles waltlgenome.</title>
        <authorList>
            <person name="Brown T."/>
            <person name="Elewa A."/>
            <person name="Iarovenko S."/>
            <person name="Subramanian E."/>
            <person name="Araus A.J."/>
            <person name="Petzold A."/>
            <person name="Susuki M."/>
            <person name="Suzuki K.-i.T."/>
            <person name="Hayashi T."/>
            <person name="Toyoda A."/>
            <person name="Oliveira C."/>
            <person name="Osipova E."/>
            <person name="Leigh N.D."/>
            <person name="Simon A."/>
            <person name="Yun M.H."/>
        </authorList>
    </citation>
    <scope>NUCLEOTIDE SEQUENCE</scope>
    <source>
        <strain evidence="1">20211129_DDA</strain>
        <tissue evidence="1">Liver</tissue>
    </source>
</reference>
<evidence type="ECO:0000313" key="1">
    <source>
        <dbReference type="EMBL" id="KAJ1138517.1"/>
    </source>
</evidence>
<sequence length="130" mass="13399">MSRTPEVPCLPVTKCQMPAERRVVMWAGLAADDGREVDRAAAGGALRPAEAIGGGVGPDAGPVAVWSGARAVACPSRPLDFGRGRLATIEEHRALQAGGAPATSGGESGSCWLPRLMEVRRQGKPTIASE</sequence>
<evidence type="ECO:0000313" key="2">
    <source>
        <dbReference type="Proteomes" id="UP001066276"/>
    </source>
</evidence>
<accession>A0AAV7QGA6</accession>
<proteinExistence type="predicted"/>
<dbReference type="EMBL" id="JANPWB010000010">
    <property type="protein sequence ID" value="KAJ1138517.1"/>
    <property type="molecule type" value="Genomic_DNA"/>
</dbReference>
<dbReference type="AlphaFoldDB" id="A0AAV7QGA6"/>
<comment type="caution">
    <text evidence="1">The sequence shown here is derived from an EMBL/GenBank/DDBJ whole genome shotgun (WGS) entry which is preliminary data.</text>
</comment>
<dbReference type="Proteomes" id="UP001066276">
    <property type="component" value="Chromosome 6"/>
</dbReference>
<name>A0AAV7QGA6_PLEWA</name>
<keyword evidence="2" id="KW-1185">Reference proteome</keyword>
<gene>
    <name evidence="1" type="ORF">NDU88_004900</name>
</gene>
<protein>
    <submittedName>
        <fullName evidence="1">Uncharacterized protein</fullName>
    </submittedName>
</protein>